<dbReference type="AlphaFoldDB" id="A0A318S516"/>
<evidence type="ECO:0000256" key="7">
    <source>
        <dbReference type="ARBA" id="ARBA00022679"/>
    </source>
</evidence>
<evidence type="ECO:0000256" key="12">
    <source>
        <dbReference type="ARBA" id="ARBA00022989"/>
    </source>
</evidence>
<dbReference type="InterPro" id="IPR003661">
    <property type="entry name" value="HisK_dim/P_dom"/>
</dbReference>
<evidence type="ECO:0000259" key="18">
    <source>
        <dbReference type="PROSITE" id="PS50109"/>
    </source>
</evidence>
<dbReference type="InterPro" id="IPR029016">
    <property type="entry name" value="GAF-like_dom_sf"/>
</dbReference>
<dbReference type="GO" id="GO:0000155">
    <property type="term" value="F:phosphorelay sensor kinase activity"/>
    <property type="evidence" value="ECO:0007669"/>
    <property type="project" value="InterPro"/>
</dbReference>
<evidence type="ECO:0000256" key="6">
    <source>
        <dbReference type="ARBA" id="ARBA00022553"/>
    </source>
</evidence>
<evidence type="ECO:0000256" key="17">
    <source>
        <dbReference type="SAM" id="Phobius"/>
    </source>
</evidence>
<feature type="transmembrane region" description="Helical" evidence="17">
    <location>
        <begin position="91"/>
        <end position="110"/>
    </location>
</feature>
<dbReference type="SMART" id="SM00387">
    <property type="entry name" value="HATPase_c"/>
    <property type="match status" value="1"/>
</dbReference>
<protein>
    <recommendedName>
        <fullName evidence="5">histidine kinase</fullName>
        <ecNumber evidence="5">2.7.13.3</ecNumber>
    </recommendedName>
</protein>
<dbReference type="PROSITE" id="PS50109">
    <property type="entry name" value="HIS_KIN"/>
    <property type="match status" value="1"/>
</dbReference>
<keyword evidence="14" id="KW-0902">Two-component regulatory system</keyword>
<dbReference type="Proteomes" id="UP000248326">
    <property type="component" value="Unassembled WGS sequence"/>
</dbReference>
<proteinExistence type="inferred from homology"/>
<dbReference type="Pfam" id="PF01590">
    <property type="entry name" value="GAF"/>
    <property type="match status" value="1"/>
</dbReference>
<evidence type="ECO:0000256" key="4">
    <source>
        <dbReference type="ARBA" id="ARBA00009842"/>
    </source>
</evidence>
<evidence type="ECO:0000256" key="14">
    <source>
        <dbReference type="ARBA" id="ARBA00023012"/>
    </source>
</evidence>
<dbReference type="PANTHER" id="PTHR43304">
    <property type="entry name" value="PHYTOCHROME-LIKE PROTEIN CPH1"/>
    <property type="match status" value="1"/>
</dbReference>
<keyword evidence="12 17" id="KW-1133">Transmembrane helix</keyword>
<dbReference type="InterPro" id="IPR003018">
    <property type="entry name" value="GAF"/>
</dbReference>
<dbReference type="InterPro" id="IPR003594">
    <property type="entry name" value="HATPase_dom"/>
</dbReference>
<dbReference type="EMBL" id="QJSX01000012">
    <property type="protein sequence ID" value="PYE52695.1"/>
    <property type="molecule type" value="Genomic_DNA"/>
</dbReference>
<dbReference type="Gene3D" id="3.30.450.40">
    <property type="match status" value="1"/>
</dbReference>
<keyword evidence="7" id="KW-0808">Transferase</keyword>
<comment type="subcellular location">
    <subcellularLocation>
        <location evidence="3">Endoplasmic reticulum membrane</location>
        <topology evidence="3">Multi-pass membrane protein</topology>
    </subcellularLocation>
</comment>
<evidence type="ECO:0000256" key="9">
    <source>
        <dbReference type="ARBA" id="ARBA00022745"/>
    </source>
</evidence>
<evidence type="ECO:0000256" key="3">
    <source>
        <dbReference type="ARBA" id="ARBA00004477"/>
    </source>
</evidence>
<comment type="cofactor">
    <cofactor evidence="2">
        <name>Cu cation</name>
        <dbReference type="ChEBI" id="CHEBI:23378"/>
    </cofactor>
</comment>
<dbReference type="SMART" id="SM00388">
    <property type="entry name" value="HisKA"/>
    <property type="match status" value="1"/>
</dbReference>
<dbReference type="FunFam" id="3.30.565.10:FF:000006">
    <property type="entry name" value="Sensor histidine kinase WalK"/>
    <property type="match status" value="1"/>
</dbReference>
<dbReference type="InterPro" id="IPR005467">
    <property type="entry name" value="His_kinase_dom"/>
</dbReference>
<name>A0A318S516_9DEIO</name>
<evidence type="ECO:0000256" key="16">
    <source>
        <dbReference type="ARBA" id="ARBA00023157"/>
    </source>
</evidence>
<dbReference type="Pfam" id="PF00512">
    <property type="entry name" value="HisKA"/>
    <property type="match status" value="1"/>
</dbReference>
<keyword evidence="6" id="KW-0597">Phosphoprotein</keyword>
<feature type="transmembrane region" description="Helical" evidence="17">
    <location>
        <begin position="61"/>
        <end position="79"/>
    </location>
</feature>
<feature type="domain" description="Histidine kinase" evidence="18">
    <location>
        <begin position="364"/>
        <end position="576"/>
    </location>
</feature>
<dbReference type="InterPro" id="IPR052162">
    <property type="entry name" value="Sensor_kinase/Photoreceptor"/>
</dbReference>
<dbReference type="PANTHER" id="PTHR43304:SF1">
    <property type="entry name" value="PAC DOMAIN-CONTAINING PROTEIN"/>
    <property type="match status" value="1"/>
</dbReference>
<keyword evidence="15 17" id="KW-0472">Membrane</keyword>
<evidence type="ECO:0000256" key="11">
    <source>
        <dbReference type="ARBA" id="ARBA00022824"/>
    </source>
</evidence>
<dbReference type="SUPFAM" id="SSF55874">
    <property type="entry name" value="ATPase domain of HSP90 chaperone/DNA topoisomerase II/histidine kinase"/>
    <property type="match status" value="1"/>
</dbReference>
<reference evidence="19 20" key="1">
    <citation type="submission" date="2018-06" db="EMBL/GenBank/DDBJ databases">
        <title>Genomic Encyclopedia of Type Strains, Phase IV (KMG-IV): sequencing the most valuable type-strain genomes for metagenomic binning, comparative biology and taxonomic classification.</title>
        <authorList>
            <person name="Goeker M."/>
        </authorList>
    </citation>
    <scope>NUCLEOTIDE SEQUENCE [LARGE SCALE GENOMIC DNA]</scope>
    <source>
        <strain evidence="19 20">DSM 18048</strain>
    </source>
</reference>
<accession>A0A318S516</accession>
<dbReference type="PRINTS" id="PR00344">
    <property type="entry name" value="BCTRLSENSOR"/>
</dbReference>
<gene>
    <name evidence="19" type="ORF">DES52_11216</name>
</gene>
<dbReference type="InterPro" id="IPR058544">
    <property type="entry name" value="ETR1_N"/>
</dbReference>
<evidence type="ECO:0000256" key="1">
    <source>
        <dbReference type="ARBA" id="ARBA00000085"/>
    </source>
</evidence>
<dbReference type="Gene3D" id="1.10.287.130">
    <property type="match status" value="1"/>
</dbReference>
<dbReference type="InterPro" id="IPR036097">
    <property type="entry name" value="HisK_dim/P_sf"/>
</dbReference>
<evidence type="ECO:0000313" key="20">
    <source>
        <dbReference type="Proteomes" id="UP000248326"/>
    </source>
</evidence>
<keyword evidence="10" id="KW-0418">Kinase</keyword>
<dbReference type="InterPro" id="IPR036890">
    <property type="entry name" value="HATPase_C_sf"/>
</dbReference>
<organism evidence="19 20">
    <name type="scientific">Deinococcus yavapaiensis KR-236</name>
    <dbReference type="NCBI Taxonomy" id="694435"/>
    <lineage>
        <taxon>Bacteria</taxon>
        <taxon>Thermotogati</taxon>
        <taxon>Deinococcota</taxon>
        <taxon>Deinococci</taxon>
        <taxon>Deinococcales</taxon>
        <taxon>Deinococcaceae</taxon>
        <taxon>Deinococcus</taxon>
    </lineage>
</organism>
<keyword evidence="9" id="KW-0936">Ethylene signaling pathway</keyword>
<keyword evidence="16" id="KW-1015">Disulfide bond</keyword>
<keyword evidence="8 17" id="KW-0812">Transmembrane</keyword>
<keyword evidence="11" id="KW-0256">Endoplasmic reticulum</keyword>
<dbReference type="Pfam" id="PF02518">
    <property type="entry name" value="HATPase_c"/>
    <property type="match status" value="1"/>
</dbReference>
<evidence type="ECO:0000256" key="5">
    <source>
        <dbReference type="ARBA" id="ARBA00012438"/>
    </source>
</evidence>
<evidence type="ECO:0000256" key="8">
    <source>
        <dbReference type="ARBA" id="ARBA00022692"/>
    </source>
</evidence>
<dbReference type="Gene3D" id="3.30.565.10">
    <property type="entry name" value="Histidine kinase-like ATPase, C-terminal domain"/>
    <property type="match status" value="1"/>
</dbReference>
<evidence type="ECO:0000256" key="2">
    <source>
        <dbReference type="ARBA" id="ARBA00001935"/>
    </source>
</evidence>
<dbReference type="SUPFAM" id="SSF47384">
    <property type="entry name" value="Homodimeric domain of signal transducing histidine kinase"/>
    <property type="match status" value="1"/>
</dbReference>
<comment type="caution">
    <text evidence="19">The sequence shown here is derived from an EMBL/GenBank/DDBJ whole genome shotgun (WGS) entry which is preliminary data.</text>
</comment>
<sequence length="576" mass="63611">MLLRRKDLSLLRTLAIAAGGITLPFLWPDIFANLLRPLPAMAGHQDGWPATLTTLHVGSDLLIGMSYTVIASILAYMVYRNRRTLPFDWVVLAFGLFIVACGLTHVMHVLVRFVPLMWLDGYVRAVTAIVSVATAAALPPLVPRVSRLLEAERQVAEQRHTLERTNDALLESVARSELLAALGDALQSATTTREVELAALERLTPALDASAMLVLTLEGERVRSSTVQGTPPRQVAAMLCSSEILLTDTPVLADVVKTKSALYLDDYEARPDAAANVRGMSYGVEPIVTRDGSVVGAVAAWRRRGLGSWTPGQRDLMRRAAATIGLALERAGVAAETARQRDALALANEQLRHSNAELEQFAYVASHDLQAPIRAVTSFAQVVEGRYGDRLDERGRSYLEQISANGQHMKRLLDDLLAYARLTTHLTAPDVVSMNEVFDAVAARLAPDVERWGATLTREELPSVRVDRPQVDQLLQNLLYNAVKYHRPDVAPMVRVSATRDEAMWHFRVIDNGIGIEDKYFERIFVIFQRLHGRERFEGTGIGLAVCKKIVERHGGRLWVESRVGVGSTFHFTLPA</sequence>
<dbReference type="Pfam" id="PF25487">
    <property type="entry name" value="ETR1_N"/>
    <property type="match status" value="1"/>
</dbReference>
<evidence type="ECO:0000256" key="15">
    <source>
        <dbReference type="ARBA" id="ARBA00023136"/>
    </source>
</evidence>
<comment type="catalytic activity">
    <reaction evidence="1">
        <text>ATP + protein L-histidine = ADP + protein N-phospho-L-histidine.</text>
        <dbReference type="EC" id="2.7.13.3"/>
    </reaction>
</comment>
<keyword evidence="13" id="KW-0186">Copper</keyword>
<keyword evidence="20" id="KW-1185">Reference proteome</keyword>
<comment type="similarity">
    <text evidence="4">Belongs to the ethylene receptor family.</text>
</comment>
<evidence type="ECO:0000256" key="13">
    <source>
        <dbReference type="ARBA" id="ARBA00023008"/>
    </source>
</evidence>
<dbReference type="InterPro" id="IPR004358">
    <property type="entry name" value="Sig_transdc_His_kin-like_C"/>
</dbReference>
<dbReference type="EC" id="2.7.13.3" evidence="5"/>
<feature type="transmembrane region" description="Helical" evidence="17">
    <location>
        <begin position="9"/>
        <end position="27"/>
    </location>
</feature>
<evidence type="ECO:0000256" key="10">
    <source>
        <dbReference type="ARBA" id="ARBA00022777"/>
    </source>
</evidence>
<dbReference type="SUPFAM" id="SSF55781">
    <property type="entry name" value="GAF domain-like"/>
    <property type="match status" value="1"/>
</dbReference>
<evidence type="ECO:0000313" key="19">
    <source>
        <dbReference type="EMBL" id="PYE52695.1"/>
    </source>
</evidence>
<dbReference type="CDD" id="cd00082">
    <property type="entry name" value="HisKA"/>
    <property type="match status" value="1"/>
</dbReference>